<dbReference type="AlphaFoldDB" id="G8ZR24"/>
<keyword evidence="2" id="KW-1185">Reference proteome</keyword>
<dbReference type="GeneID" id="11500301"/>
<dbReference type="Proteomes" id="UP000005627">
    <property type="component" value="Chromosome 3"/>
</dbReference>
<evidence type="ECO:0000313" key="1">
    <source>
        <dbReference type="EMBL" id="CCE90966.1"/>
    </source>
</evidence>
<accession>G8ZR24</accession>
<protein>
    <submittedName>
        <fullName evidence="1">Uncharacterized protein</fullName>
    </submittedName>
</protein>
<reference evidence="1 2" key="1">
    <citation type="journal article" date="2011" name="Proc. Natl. Acad. Sci. U.S.A.">
        <title>Evolutionary erosion of yeast sex chromosomes by mating-type switching accidents.</title>
        <authorList>
            <person name="Gordon J.L."/>
            <person name="Armisen D."/>
            <person name="Proux-Wera E."/>
            <person name="Oheigeartaigh S.S."/>
            <person name="Byrne K.P."/>
            <person name="Wolfe K.H."/>
        </authorList>
    </citation>
    <scope>NUCLEOTIDE SEQUENCE [LARGE SCALE GENOMIC DNA]</scope>
    <source>
        <strain evidence="2">ATCC 10662 / CBS 1146 / NBRC 0425 / NCYC 2629 / NRRL Y-866</strain>
    </source>
</reference>
<dbReference type="EMBL" id="HE616744">
    <property type="protein sequence ID" value="CCE90966.1"/>
    <property type="molecule type" value="Genomic_DNA"/>
</dbReference>
<dbReference type="OrthoDB" id="4068242at2759"/>
<name>G8ZR24_TORDE</name>
<sequence length="171" mass="19346">MSSLEMELVSCLNDSGEFFTNDGDNEFFSKSMTTGMPGEEGVDEKEQMRILNDLFGTPRIPSAEGHEYDAFRRDQVSFDVQGDDCNQETHLRSSIEGTAPCENTQECTDGKPVLSRRRSNPFYSPSRQIMDLVKKKRKPRPSNLKKSQTSATVMTLNQLCGRYKVEGKTDR</sequence>
<dbReference type="HOGENOM" id="CLU_1563979_0_0_1"/>
<proteinExistence type="predicted"/>
<organism evidence="1 2">
    <name type="scientific">Torulaspora delbrueckii</name>
    <name type="common">Yeast</name>
    <name type="synonym">Candida colliculosa</name>
    <dbReference type="NCBI Taxonomy" id="4950"/>
    <lineage>
        <taxon>Eukaryota</taxon>
        <taxon>Fungi</taxon>
        <taxon>Dikarya</taxon>
        <taxon>Ascomycota</taxon>
        <taxon>Saccharomycotina</taxon>
        <taxon>Saccharomycetes</taxon>
        <taxon>Saccharomycetales</taxon>
        <taxon>Saccharomycetaceae</taxon>
        <taxon>Torulaspora</taxon>
    </lineage>
</organism>
<evidence type="ECO:0000313" key="2">
    <source>
        <dbReference type="Proteomes" id="UP000005627"/>
    </source>
</evidence>
<gene>
    <name evidence="1" type="primary">TDEL0C00770</name>
    <name evidence="1" type="ORF">TDEL_0C00770</name>
</gene>
<dbReference type="RefSeq" id="XP_003680177.1">
    <property type="nucleotide sequence ID" value="XM_003680129.1"/>
</dbReference>
<dbReference type="KEGG" id="tdl:TDEL_0C00770"/>
<dbReference type="InParanoid" id="G8ZR24"/>